<feature type="compositionally biased region" description="Basic residues" evidence="1">
    <location>
        <begin position="86"/>
        <end position="104"/>
    </location>
</feature>
<feature type="region of interest" description="Disordered" evidence="1">
    <location>
        <begin position="86"/>
        <end position="114"/>
    </location>
</feature>
<name>A0A1H4YHG0_9BRAD</name>
<evidence type="ECO:0000313" key="3">
    <source>
        <dbReference type="Proteomes" id="UP000198992"/>
    </source>
</evidence>
<reference evidence="2 3" key="1">
    <citation type="submission" date="2016-10" db="EMBL/GenBank/DDBJ databases">
        <authorList>
            <person name="de Groot N.N."/>
        </authorList>
    </citation>
    <scope>NUCLEOTIDE SEQUENCE [LARGE SCALE GENOMIC DNA]</scope>
    <source>
        <strain evidence="2 3">MT12</strain>
    </source>
</reference>
<dbReference type="EMBL" id="FNTH01000001">
    <property type="protein sequence ID" value="SED16541.1"/>
    <property type="molecule type" value="Genomic_DNA"/>
</dbReference>
<evidence type="ECO:0000256" key="1">
    <source>
        <dbReference type="SAM" id="MobiDB-lite"/>
    </source>
</evidence>
<dbReference type="AlphaFoldDB" id="A0A1H4YHG0"/>
<feature type="compositionally biased region" description="Basic and acidic residues" evidence="1">
    <location>
        <begin position="293"/>
        <end position="305"/>
    </location>
</feature>
<accession>A0A1H4YHG0</accession>
<dbReference type="Proteomes" id="UP000198992">
    <property type="component" value="Unassembled WGS sequence"/>
</dbReference>
<sequence>MFAGAELPSRPLAAAKADLRRWNGPMYRPFADSVSDFRIRQPPVRILVVGEAPHPRIWGGGTMRGELRGDHAANGEDALAWFGRRGRGRARHRRQSARTHRRVADRRALPRAGSRAANDLHERLLARGAPRPVSRSLFLQKPYEPADIVRAVKRCSGKLRRIDGVREQRRDCPAEQGARFRPGPLGTMVRSAKCAGQQLPGCTTHSATAGYSTQGSDVAGVRHGAGALPRSLARRVRVIAERADPFTRCRLLDLAKRYEAKGGTARSGATERPLPVPRTTPSPSIFSGPANPEARRRQHLEGGSR</sequence>
<protein>
    <recommendedName>
        <fullName evidence="4">Uracil DNA glycosylase superfamily protein</fullName>
    </recommendedName>
</protein>
<feature type="region of interest" description="Disordered" evidence="1">
    <location>
        <begin position="261"/>
        <end position="305"/>
    </location>
</feature>
<evidence type="ECO:0008006" key="4">
    <source>
        <dbReference type="Google" id="ProtNLM"/>
    </source>
</evidence>
<gene>
    <name evidence="2" type="ORF">SAMN05444164_3922</name>
</gene>
<evidence type="ECO:0000313" key="2">
    <source>
        <dbReference type="EMBL" id="SED16541.1"/>
    </source>
</evidence>
<organism evidence="2 3">
    <name type="scientific">Bradyrhizobium erythrophlei</name>
    <dbReference type="NCBI Taxonomy" id="1437360"/>
    <lineage>
        <taxon>Bacteria</taxon>
        <taxon>Pseudomonadati</taxon>
        <taxon>Pseudomonadota</taxon>
        <taxon>Alphaproteobacteria</taxon>
        <taxon>Hyphomicrobiales</taxon>
        <taxon>Nitrobacteraceae</taxon>
        <taxon>Bradyrhizobium</taxon>
    </lineage>
</organism>
<proteinExistence type="predicted"/>